<dbReference type="PANTHER" id="PTHR23502">
    <property type="entry name" value="MAJOR FACILITATOR SUPERFAMILY"/>
    <property type="match status" value="1"/>
</dbReference>
<feature type="transmembrane region" description="Helical" evidence="8">
    <location>
        <begin position="108"/>
        <end position="129"/>
    </location>
</feature>
<comment type="similarity">
    <text evidence="2 8">Belongs to the major facilitator superfamily. Bcr/CmlA family.</text>
</comment>
<dbReference type="InterPro" id="IPR036259">
    <property type="entry name" value="MFS_trans_sf"/>
</dbReference>
<evidence type="ECO:0000256" key="1">
    <source>
        <dbReference type="ARBA" id="ARBA00004651"/>
    </source>
</evidence>
<keyword evidence="3 8" id="KW-0813">Transport</keyword>
<comment type="caution">
    <text evidence="10">The sequence shown here is derived from an EMBL/GenBank/DDBJ whole genome shotgun (WGS) entry which is preliminary data.</text>
</comment>
<dbReference type="Gene3D" id="1.20.1720.10">
    <property type="entry name" value="Multidrug resistance protein D"/>
    <property type="match status" value="1"/>
</dbReference>
<dbReference type="Proteomes" id="UP001519289">
    <property type="component" value="Unassembled WGS sequence"/>
</dbReference>
<keyword evidence="11" id="KW-1185">Reference proteome</keyword>
<evidence type="ECO:0000256" key="8">
    <source>
        <dbReference type="RuleBase" id="RU365088"/>
    </source>
</evidence>
<feature type="transmembrane region" description="Helical" evidence="8">
    <location>
        <begin position="12"/>
        <end position="32"/>
    </location>
</feature>
<evidence type="ECO:0000313" key="11">
    <source>
        <dbReference type="Proteomes" id="UP001519289"/>
    </source>
</evidence>
<comment type="caution">
    <text evidence="8">Lacks conserved residue(s) required for the propagation of feature annotation.</text>
</comment>
<comment type="subcellular location">
    <subcellularLocation>
        <location evidence="1 8">Cell membrane</location>
        <topology evidence="1 8">Multi-pass membrane protein</topology>
    </subcellularLocation>
</comment>
<evidence type="ECO:0000256" key="2">
    <source>
        <dbReference type="ARBA" id="ARBA00006236"/>
    </source>
</evidence>
<dbReference type="InterPro" id="IPR020846">
    <property type="entry name" value="MFS_dom"/>
</dbReference>
<feature type="transmembrane region" description="Helical" evidence="8">
    <location>
        <begin position="371"/>
        <end position="394"/>
    </location>
</feature>
<gene>
    <name evidence="10" type="ORF">J2Z79_002483</name>
</gene>
<evidence type="ECO:0000313" key="10">
    <source>
        <dbReference type="EMBL" id="MBP2019067.1"/>
    </source>
</evidence>
<dbReference type="NCBIfam" id="TIGR00710">
    <property type="entry name" value="efflux_Bcr_CflA"/>
    <property type="match status" value="1"/>
</dbReference>
<evidence type="ECO:0000259" key="9">
    <source>
        <dbReference type="PROSITE" id="PS50850"/>
    </source>
</evidence>
<dbReference type="SUPFAM" id="SSF103473">
    <property type="entry name" value="MFS general substrate transporter"/>
    <property type="match status" value="1"/>
</dbReference>
<evidence type="ECO:0000256" key="3">
    <source>
        <dbReference type="ARBA" id="ARBA00022448"/>
    </source>
</evidence>
<feature type="transmembrane region" description="Helical" evidence="8">
    <location>
        <begin position="52"/>
        <end position="71"/>
    </location>
</feature>
<reference evidence="10 11" key="1">
    <citation type="submission" date="2021-03" db="EMBL/GenBank/DDBJ databases">
        <title>Genomic Encyclopedia of Type Strains, Phase IV (KMG-IV): sequencing the most valuable type-strain genomes for metagenomic binning, comparative biology and taxonomic classification.</title>
        <authorList>
            <person name="Goeker M."/>
        </authorList>
    </citation>
    <scope>NUCLEOTIDE SEQUENCE [LARGE SCALE GENOMIC DNA]</scope>
    <source>
        <strain evidence="10 11">DSM 27138</strain>
    </source>
</reference>
<feature type="transmembrane region" description="Helical" evidence="8">
    <location>
        <begin position="141"/>
        <end position="167"/>
    </location>
</feature>
<keyword evidence="5 8" id="KW-0812">Transmembrane</keyword>
<keyword evidence="7 8" id="KW-0472">Membrane</keyword>
<organism evidence="10 11">
    <name type="scientific">Symbiobacterium terraclitae</name>
    <dbReference type="NCBI Taxonomy" id="557451"/>
    <lineage>
        <taxon>Bacteria</taxon>
        <taxon>Bacillati</taxon>
        <taxon>Bacillota</taxon>
        <taxon>Clostridia</taxon>
        <taxon>Eubacteriales</taxon>
        <taxon>Symbiobacteriaceae</taxon>
        <taxon>Symbiobacterium</taxon>
    </lineage>
</organism>
<keyword evidence="4 8" id="KW-1003">Cell membrane</keyword>
<proteinExistence type="inferred from homology"/>
<dbReference type="PROSITE" id="PS50850">
    <property type="entry name" value="MFS"/>
    <property type="match status" value="1"/>
</dbReference>
<dbReference type="RefSeq" id="WP_342589480.1">
    <property type="nucleotide sequence ID" value="NZ_JAGGLG010000021.1"/>
</dbReference>
<feature type="transmembrane region" description="Helical" evidence="8">
    <location>
        <begin position="286"/>
        <end position="304"/>
    </location>
</feature>
<feature type="transmembrane region" description="Helical" evidence="8">
    <location>
        <begin position="83"/>
        <end position="102"/>
    </location>
</feature>
<feature type="domain" description="Major facilitator superfamily (MFS) profile" evidence="9">
    <location>
        <begin position="17"/>
        <end position="398"/>
    </location>
</feature>
<protein>
    <recommendedName>
        <fullName evidence="8">Bcr/CflA family efflux transporter</fullName>
    </recommendedName>
</protein>
<name>A0ABS4JU42_9FIRM</name>
<dbReference type="InterPro" id="IPR004812">
    <property type="entry name" value="Efflux_drug-R_Bcr/CmlA"/>
</dbReference>
<evidence type="ECO:0000256" key="4">
    <source>
        <dbReference type="ARBA" id="ARBA00022475"/>
    </source>
</evidence>
<sequence length="421" mass="44647">MNDSLPVEQRYLRKAGLVMLITVLNMTAPLSTDMYLPSFPTMMAYFGVQASVLNLTLVGFFFFFAVGMLLFGPFSDRFGRKPVLVAGLGVYIAACLLCAGATSVWQLILFRILQALGAGCMVSVSTALVKDCFSGRLRGTILATIQSMSVVAPMLAPVIGALIVQYASWRTTFLVLSGISLLSLTAALFLQEPLRPEARLRGGVWSSLARLFVVARNRSFIRFLAIVGLIPTGFMAYIAVSSYIYIDFFGLSESAYSFFFATNAAISVLGPLTYIRINGRVAPRKLITAGLSLTLGGGLAVLLAGRLAPLAFLLSFMPFTFGSSLMRPIATDILLNQQETDTGSAASLINFGNTVMGSLGMVLGTLPWPTFVTGLGTIAAGASLIALAGWFLLLRSDVPLSGVKPGPRPAAVPASSGSGAR</sequence>
<dbReference type="InterPro" id="IPR011701">
    <property type="entry name" value="MFS"/>
</dbReference>
<feature type="transmembrane region" description="Helical" evidence="8">
    <location>
        <begin position="220"/>
        <end position="244"/>
    </location>
</feature>
<feature type="transmembrane region" description="Helical" evidence="8">
    <location>
        <begin position="173"/>
        <end position="190"/>
    </location>
</feature>
<evidence type="ECO:0000256" key="6">
    <source>
        <dbReference type="ARBA" id="ARBA00022989"/>
    </source>
</evidence>
<evidence type="ECO:0000256" key="5">
    <source>
        <dbReference type="ARBA" id="ARBA00022692"/>
    </source>
</evidence>
<accession>A0ABS4JU42</accession>
<feature type="transmembrane region" description="Helical" evidence="8">
    <location>
        <begin position="256"/>
        <end position="274"/>
    </location>
</feature>
<dbReference type="EMBL" id="JAGGLG010000021">
    <property type="protein sequence ID" value="MBP2019067.1"/>
    <property type="molecule type" value="Genomic_DNA"/>
</dbReference>
<keyword evidence="6 8" id="KW-1133">Transmembrane helix</keyword>
<dbReference type="PANTHER" id="PTHR23502:SF132">
    <property type="entry name" value="POLYAMINE TRANSPORTER 2-RELATED"/>
    <property type="match status" value="1"/>
</dbReference>
<evidence type="ECO:0000256" key="7">
    <source>
        <dbReference type="ARBA" id="ARBA00023136"/>
    </source>
</evidence>
<dbReference type="Pfam" id="PF07690">
    <property type="entry name" value="MFS_1"/>
    <property type="match status" value="1"/>
</dbReference>